<feature type="transmembrane region" description="Helical" evidence="6">
    <location>
        <begin position="103"/>
        <end position="130"/>
    </location>
</feature>
<feature type="transmembrane region" description="Helical" evidence="6">
    <location>
        <begin position="251"/>
        <end position="268"/>
    </location>
</feature>
<dbReference type="Pfam" id="PF03600">
    <property type="entry name" value="CitMHS"/>
    <property type="match status" value="1"/>
</dbReference>
<dbReference type="RefSeq" id="WP_191813901.1">
    <property type="nucleotide sequence ID" value="NZ_JACSQT010000004.1"/>
</dbReference>
<feature type="transmembrane region" description="Helical" evidence="6">
    <location>
        <begin position="174"/>
        <end position="196"/>
    </location>
</feature>
<evidence type="ECO:0000313" key="8">
    <source>
        <dbReference type="EMBL" id="MBD7937564.1"/>
    </source>
</evidence>
<feature type="transmembrane region" description="Helical" evidence="6">
    <location>
        <begin position="228"/>
        <end position="245"/>
    </location>
</feature>
<feature type="transmembrane region" description="Helical" evidence="6">
    <location>
        <begin position="322"/>
        <end position="339"/>
    </location>
</feature>
<keyword evidence="4 6" id="KW-1133">Transmembrane helix</keyword>
<dbReference type="EMBL" id="JACSQT010000004">
    <property type="protein sequence ID" value="MBD7937564.1"/>
    <property type="molecule type" value="Genomic_DNA"/>
</dbReference>
<dbReference type="Proteomes" id="UP000657931">
    <property type="component" value="Unassembled WGS sequence"/>
</dbReference>
<evidence type="ECO:0000313" key="9">
    <source>
        <dbReference type="Proteomes" id="UP000657931"/>
    </source>
</evidence>
<evidence type="ECO:0000259" key="7">
    <source>
        <dbReference type="Pfam" id="PF03600"/>
    </source>
</evidence>
<comment type="subcellular location">
    <subcellularLocation>
        <location evidence="1">Membrane</location>
        <topology evidence="1">Multi-pass membrane protein</topology>
    </subcellularLocation>
</comment>
<feature type="transmembrane region" description="Helical" evidence="6">
    <location>
        <begin position="346"/>
        <end position="366"/>
    </location>
</feature>
<dbReference type="InterPro" id="IPR014738">
    <property type="entry name" value="Citrate_transporter"/>
</dbReference>
<feature type="transmembrane region" description="Helical" evidence="6">
    <location>
        <begin position="29"/>
        <end position="50"/>
    </location>
</feature>
<comment type="caution">
    <text evidence="8">The sequence shown here is derived from an EMBL/GenBank/DDBJ whole genome shotgun (WGS) entry which is preliminary data.</text>
</comment>
<keyword evidence="2" id="KW-0813">Transport</keyword>
<keyword evidence="3 6" id="KW-0812">Transmembrane</keyword>
<keyword evidence="5 6" id="KW-0472">Membrane</keyword>
<evidence type="ECO:0000256" key="4">
    <source>
        <dbReference type="ARBA" id="ARBA00022989"/>
    </source>
</evidence>
<evidence type="ECO:0000256" key="1">
    <source>
        <dbReference type="ARBA" id="ARBA00004141"/>
    </source>
</evidence>
<name>A0ABR8QPU7_9BACI</name>
<protein>
    <submittedName>
        <fullName evidence="8">TRAP transporter large permease subunit</fullName>
    </submittedName>
</protein>
<feature type="domain" description="Citrate transporter-like" evidence="7">
    <location>
        <begin position="15"/>
        <end position="375"/>
    </location>
</feature>
<feature type="transmembrane region" description="Helical" evidence="6">
    <location>
        <begin position="407"/>
        <end position="427"/>
    </location>
</feature>
<keyword evidence="9" id="KW-1185">Reference proteome</keyword>
<sequence>MLATLGFVLIIVFTYLIMSNRLSPIVALITVPIIFALFGGFVSSLGDMMLDGVKQVSPTAALLLFAILYFGVMIDAGLFDPFIRRLLAIVKGDPVKIAIGTGALALAVALDGDGTTTYMITVSALLPLYLRIGMNPLILATIAMISLSVMSGMTPWGGPATRAIVATGVDASEFFVPLIPLMVVGAIWVLFVAYFLGKRERNRVGIHDISIDHIVHTGEESAGKPSRIRWWTNLVLTVVIMVVLVKGVWPPSVIFILGFAMALMINFPKNNVQKEIIMKHAGNALIVTALVFAAGIFTGILSGTGMVTAMSNALISLIPDSLGSQFPLIVAITSIPFTFVMSNDAYYFGVLPVLAETATSFGIDPIEVARASVLGQPVHLLSPLVASTFLLVGMISRELGEYQKYAVLWCFLTSVVLIITAVITGAISV</sequence>
<evidence type="ECO:0000256" key="2">
    <source>
        <dbReference type="ARBA" id="ARBA00022448"/>
    </source>
</evidence>
<gene>
    <name evidence="8" type="ORF">H9655_11070</name>
</gene>
<feature type="transmembrane region" description="Helical" evidence="6">
    <location>
        <begin position="280"/>
        <end position="302"/>
    </location>
</feature>
<organism evidence="8 9">
    <name type="scientific">Cytobacillus stercorigallinarum</name>
    <dbReference type="NCBI Taxonomy" id="2762240"/>
    <lineage>
        <taxon>Bacteria</taxon>
        <taxon>Bacillati</taxon>
        <taxon>Bacillota</taxon>
        <taxon>Bacilli</taxon>
        <taxon>Bacillales</taxon>
        <taxon>Bacillaceae</taxon>
        <taxon>Cytobacillus</taxon>
    </lineage>
</organism>
<proteinExistence type="predicted"/>
<accession>A0ABR8QPU7</accession>
<evidence type="ECO:0000256" key="5">
    <source>
        <dbReference type="ARBA" id="ARBA00023136"/>
    </source>
</evidence>
<dbReference type="NCBIfam" id="TIGR00784">
    <property type="entry name" value="citMHS"/>
    <property type="match status" value="1"/>
</dbReference>
<feature type="transmembrane region" description="Helical" evidence="6">
    <location>
        <begin position="378"/>
        <end position="395"/>
    </location>
</feature>
<feature type="transmembrane region" description="Helical" evidence="6">
    <location>
        <begin position="62"/>
        <end position="83"/>
    </location>
</feature>
<reference evidence="8 9" key="1">
    <citation type="submission" date="2020-08" db="EMBL/GenBank/DDBJ databases">
        <title>A Genomic Blueprint of the Chicken Gut Microbiome.</title>
        <authorList>
            <person name="Gilroy R."/>
            <person name="Ravi A."/>
            <person name="Getino M."/>
            <person name="Pursley I."/>
            <person name="Horton D.L."/>
            <person name="Alikhan N.-F."/>
            <person name="Baker D."/>
            <person name="Gharbi K."/>
            <person name="Hall N."/>
            <person name="Watson M."/>
            <person name="Adriaenssens E.M."/>
            <person name="Foster-Nyarko E."/>
            <person name="Jarju S."/>
            <person name="Secka A."/>
            <person name="Antonio M."/>
            <person name="Oren A."/>
            <person name="Chaudhuri R."/>
            <person name="La Ragione R.M."/>
            <person name="Hildebrand F."/>
            <person name="Pallen M.J."/>
        </authorList>
    </citation>
    <scope>NUCLEOTIDE SEQUENCE [LARGE SCALE GENOMIC DNA]</scope>
    <source>
        <strain evidence="8 9">Sa5YUA1</strain>
    </source>
</reference>
<evidence type="ECO:0000256" key="3">
    <source>
        <dbReference type="ARBA" id="ARBA00022692"/>
    </source>
</evidence>
<feature type="transmembrane region" description="Helical" evidence="6">
    <location>
        <begin position="137"/>
        <end position="154"/>
    </location>
</feature>
<evidence type="ECO:0000256" key="6">
    <source>
        <dbReference type="SAM" id="Phobius"/>
    </source>
</evidence>
<dbReference type="InterPro" id="IPR004680">
    <property type="entry name" value="Cit_transptr-like_dom"/>
</dbReference>